<dbReference type="PANTHER" id="PTHR30443:SF4">
    <property type="entry name" value="PHOSPHOETHANOLAMINE TRANSFERASE OPGE-RELATED"/>
    <property type="match status" value="1"/>
</dbReference>
<dbReference type="InterPro" id="IPR017850">
    <property type="entry name" value="Alkaline_phosphatase_core_sf"/>
</dbReference>
<comment type="similarity">
    <text evidence="7">Belongs to the phosphoethanolamine transferase family.</text>
</comment>
<keyword evidence="11" id="KW-1185">Reference proteome</keyword>
<dbReference type="AlphaFoldDB" id="A0A2S9IAG9"/>
<gene>
    <name evidence="10" type="ORF">CQW29_14895</name>
</gene>
<sequence length="526" mass="59296">MNLTLLRTASLSRYRGLLSPYTGLYFLLSFMINQAFGYVLQWLYLFAFTALLMLLARVLPRGQKILLVLTTLVAGFYYPFGQVYGPPNFNTLLALHATNAEEASEVLMIFPLHDYAIGLAIIVAGLLSLKRKPEPKARWGHRESACLAFVVVAWLTQPVLNQLTGGVFNLKDAGYPLVRFVKDTIESKVSVDKEIDRMNQLATLQDDWHLLGVKPDRQIYVIVIGESARRDAMGAFGGRWDNTPFASQLNGQFFSQYTSAASSTQKSLGLTLNQVVNGQPQYQNNIISLANRAGFDTWWLSNQGQIGQFDTPIASIARRAKTVHFLKQGDFEADKNTRDEDLLGFTAAALARPVEKPRLLVYHLVGSHPKACDRTRGRFVEHLHSSETSCYLYSITQTDGFLSQLWQQLHGSGLSFSLMYFSDHGLAFKEKGTRNEYLTHDDKYRQNFEVPMFISSSNDSRHQVISQPRSANDFLLLFSQWTGISAKEITPTYRFISNDKGPAIQVTNFALKRLPFSQLKQDPFAK</sequence>
<feature type="transmembrane region" description="Helical" evidence="8">
    <location>
        <begin position="66"/>
        <end position="86"/>
    </location>
</feature>
<keyword evidence="2" id="KW-1003">Cell membrane</keyword>
<accession>A0A2S9IAG9</accession>
<feature type="transmembrane region" description="Helical" evidence="8">
    <location>
        <begin position="16"/>
        <end position="36"/>
    </location>
</feature>
<dbReference type="EMBL" id="PDET01000009">
    <property type="protein sequence ID" value="PRD14790.1"/>
    <property type="molecule type" value="Genomic_DNA"/>
</dbReference>
<evidence type="ECO:0000256" key="2">
    <source>
        <dbReference type="ARBA" id="ARBA00022475"/>
    </source>
</evidence>
<dbReference type="OrthoDB" id="9786870at2"/>
<dbReference type="InterPro" id="IPR058130">
    <property type="entry name" value="PEA_transf_C"/>
</dbReference>
<dbReference type="SUPFAM" id="SSF53649">
    <property type="entry name" value="Alkaline phosphatase-like"/>
    <property type="match status" value="1"/>
</dbReference>
<dbReference type="Pfam" id="PF00884">
    <property type="entry name" value="Sulfatase"/>
    <property type="match status" value="1"/>
</dbReference>
<dbReference type="Gene3D" id="3.40.720.10">
    <property type="entry name" value="Alkaline Phosphatase, subunit A"/>
    <property type="match status" value="1"/>
</dbReference>
<evidence type="ECO:0000256" key="5">
    <source>
        <dbReference type="ARBA" id="ARBA00022989"/>
    </source>
</evidence>
<feature type="transmembrane region" description="Helical" evidence="8">
    <location>
        <begin position="106"/>
        <end position="129"/>
    </location>
</feature>
<evidence type="ECO:0000256" key="4">
    <source>
        <dbReference type="ARBA" id="ARBA00022692"/>
    </source>
</evidence>
<name>A0A2S9IAG9_9GAMM</name>
<evidence type="ECO:0000313" key="10">
    <source>
        <dbReference type="EMBL" id="PRD14790.1"/>
    </source>
</evidence>
<dbReference type="CDD" id="cd16017">
    <property type="entry name" value="LptA"/>
    <property type="match status" value="1"/>
</dbReference>
<proteinExistence type="inferred from homology"/>
<feature type="transmembrane region" description="Helical" evidence="8">
    <location>
        <begin position="42"/>
        <end position="59"/>
    </location>
</feature>
<dbReference type="Proteomes" id="UP000239181">
    <property type="component" value="Unassembled WGS sequence"/>
</dbReference>
<protein>
    <submittedName>
        <fullName evidence="10">Phosphoethanolamine transferase</fullName>
    </submittedName>
</protein>
<evidence type="ECO:0000256" key="8">
    <source>
        <dbReference type="SAM" id="Phobius"/>
    </source>
</evidence>
<dbReference type="GO" id="GO:0005886">
    <property type="term" value="C:plasma membrane"/>
    <property type="evidence" value="ECO:0007669"/>
    <property type="project" value="UniProtKB-SubCell"/>
</dbReference>
<keyword evidence="4 8" id="KW-0812">Transmembrane</keyword>
<evidence type="ECO:0000313" key="11">
    <source>
        <dbReference type="Proteomes" id="UP000239181"/>
    </source>
</evidence>
<dbReference type="GO" id="GO:0009244">
    <property type="term" value="P:lipopolysaccharide core region biosynthetic process"/>
    <property type="evidence" value="ECO:0007669"/>
    <property type="project" value="TreeGrafter"/>
</dbReference>
<keyword evidence="6 8" id="KW-0472">Membrane</keyword>
<dbReference type="PANTHER" id="PTHR30443">
    <property type="entry name" value="INNER MEMBRANE PROTEIN"/>
    <property type="match status" value="1"/>
</dbReference>
<dbReference type="GO" id="GO:0016776">
    <property type="term" value="F:phosphotransferase activity, phosphate group as acceptor"/>
    <property type="evidence" value="ECO:0007669"/>
    <property type="project" value="TreeGrafter"/>
</dbReference>
<keyword evidence="3 10" id="KW-0808">Transferase</keyword>
<organism evidence="10 11">
    <name type="scientific">Pantoea coffeiphila</name>
    <dbReference type="NCBI Taxonomy" id="1465635"/>
    <lineage>
        <taxon>Bacteria</taxon>
        <taxon>Pseudomonadati</taxon>
        <taxon>Pseudomonadota</taxon>
        <taxon>Gammaproteobacteria</taxon>
        <taxon>Enterobacterales</taxon>
        <taxon>Erwiniaceae</taxon>
        <taxon>Pantoea</taxon>
    </lineage>
</organism>
<reference evidence="10 11" key="1">
    <citation type="submission" date="2017-10" db="EMBL/GenBank/DDBJ databases">
        <title>Draft genome of two endophytic bacteria isolated from 'guarana' Paullinia cupana (Mart.) Ducke.</title>
        <authorList>
            <person name="Siqueira K.A."/>
            <person name="Liotti R.G."/>
            <person name="Mendes T.A."/>
            <person name="Soares M.A."/>
        </authorList>
    </citation>
    <scope>NUCLEOTIDE SEQUENCE [LARGE SCALE GENOMIC DNA]</scope>
    <source>
        <strain evidence="10 11">342</strain>
    </source>
</reference>
<comment type="subcellular location">
    <subcellularLocation>
        <location evidence="1">Cell membrane</location>
        <topology evidence="1">Multi-pass membrane protein</topology>
    </subcellularLocation>
</comment>
<evidence type="ECO:0000256" key="7">
    <source>
        <dbReference type="ARBA" id="ARBA00038481"/>
    </source>
</evidence>
<comment type="caution">
    <text evidence="10">The sequence shown here is derived from an EMBL/GenBank/DDBJ whole genome shotgun (WGS) entry which is preliminary data.</text>
</comment>
<dbReference type="RefSeq" id="WP_105593510.1">
    <property type="nucleotide sequence ID" value="NZ_PDET01000009.1"/>
</dbReference>
<evidence type="ECO:0000259" key="9">
    <source>
        <dbReference type="Pfam" id="PF00884"/>
    </source>
</evidence>
<keyword evidence="5 8" id="KW-1133">Transmembrane helix</keyword>
<evidence type="ECO:0000256" key="3">
    <source>
        <dbReference type="ARBA" id="ARBA00022679"/>
    </source>
</evidence>
<evidence type="ECO:0000256" key="1">
    <source>
        <dbReference type="ARBA" id="ARBA00004651"/>
    </source>
</evidence>
<evidence type="ECO:0000256" key="6">
    <source>
        <dbReference type="ARBA" id="ARBA00023136"/>
    </source>
</evidence>
<dbReference type="InterPro" id="IPR040423">
    <property type="entry name" value="PEA_transferase"/>
</dbReference>
<dbReference type="InterPro" id="IPR000917">
    <property type="entry name" value="Sulfatase_N"/>
</dbReference>
<feature type="domain" description="Sulfatase N-terminal" evidence="9">
    <location>
        <begin position="219"/>
        <end position="484"/>
    </location>
</feature>